<dbReference type="InterPro" id="IPR045863">
    <property type="entry name" value="CorA_TM1_TM2"/>
</dbReference>
<dbReference type="AlphaFoldDB" id="A0A160IJ63"/>
<dbReference type="GO" id="GO:0000287">
    <property type="term" value="F:magnesium ion binding"/>
    <property type="evidence" value="ECO:0007669"/>
    <property type="project" value="TreeGrafter"/>
</dbReference>
<dbReference type="SUPFAM" id="SSF143865">
    <property type="entry name" value="CorA soluble domain-like"/>
    <property type="match status" value="1"/>
</dbReference>
<dbReference type="FunFam" id="1.20.58.340:FF:000004">
    <property type="entry name" value="Magnesium transport protein CorA"/>
    <property type="match status" value="1"/>
</dbReference>
<protein>
    <recommendedName>
        <fullName evidence="12">Magnesium transport protein CorA</fullName>
    </recommendedName>
</protein>
<dbReference type="NCBIfam" id="TIGR00383">
    <property type="entry name" value="corA"/>
    <property type="match status" value="1"/>
</dbReference>
<organism evidence="13 14">
    <name type="scientific">Fictibacillus phosphorivorans</name>
    <dbReference type="NCBI Taxonomy" id="1221500"/>
    <lineage>
        <taxon>Bacteria</taxon>
        <taxon>Bacillati</taxon>
        <taxon>Bacillota</taxon>
        <taxon>Bacilli</taxon>
        <taxon>Bacillales</taxon>
        <taxon>Fictibacillaceae</taxon>
        <taxon>Fictibacillus</taxon>
    </lineage>
</organism>
<reference evidence="13 14" key="1">
    <citation type="submission" date="2016-04" db="EMBL/GenBank/DDBJ databases">
        <title>Complete genome sequence of Fictibacillus phosphorivorans G25-29, a strain toxic to nematodes.</title>
        <authorList>
            <person name="Zheng Z."/>
        </authorList>
    </citation>
    <scope>NUCLEOTIDE SEQUENCE [LARGE SCALE GENOMIC DNA]</scope>
    <source>
        <strain evidence="13 14">G25-29</strain>
    </source>
</reference>
<feature type="transmembrane region" description="Helical" evidence="12">
    <location>
        <begin position="295"/>
        <end position="314"/>
    </location>
</feature>
<evidence type="ECO:0000256" key="2">
    <source>
        <dbReference type="ARBA" id="ARBA00009765"/>
    </source>
</evidence>
<dbReference type="InterPro" id="IPR002523">
    <property type="entry name" value="MgTranspt_CorA/ZnTranspt_ZntB"/>
</dbReference>
<dbReference type="Pfam" id="PF01544">
    <property type="entry name" value="CorA"/>
    <property type="match status" value="1"/>
</dbReference>
<keyword evidence="3 12" id="KW-0813">Transport</keyword>
<dbReference type="Gene3D" id="1.20.58.340">
    <property type="entry name" value="Magnesium transport protein CorA, transmembrane region"/>
    <property type="match status" value="2"/>
</dbReference>
<dbReference type="PANTHER" id="PTHR46494">
    <property type="entry name" value="CORA FAMILY METAL ION TRANSPORTER (EUROFUNG)"/>
    <property type="match status" value="1"/>
</dbReference>
<dbReference type="CDD" id="cd12831">
    <property type="entry name" value="TmCorA-like_u2"/>
    <property type="match status" value="1"/>
</dbReference>
<evidence type="ECO:0000256" key="10">
    <source>
        <dbReference type="ARBA" id="ARBA00034269"/>
    </source>
</evidence>
<dbReference type="GO" id="GO:0015087">
    <property type="term" value="F:cobalt ion transmembrane transporter activity"/>
    <property type="evidence" value="ECO:0007669"/>
    <property type="project" value="UniProtKB-UniRule"/>
</dbReference>
<keyword evidence="14" id="KW-1185">Reference proteome</keyword>
<dbReference type="GO" id="GO:0050897">
    <property type="term" value="F:cobalt ion binding"/>
    <property type="evidence" value="ECO:0007669"/>
    <property type="project" value="TreeGrafter"/>
</dbReference>
<comment type="subcellular location">
    <subcellularLocation>
        <location evidence="1">Cell membrane</location>
        <topology evidence="1">Multi-pass membrane protein</topology>
    </subcellularLocation>
    <subcellularLocation>
        <location evidence="12">Membrane</location>
        <topology evidence="12">Multi-pass membrane protein</topology>
    </subcellularLocation>
</comment>
<dbReference type="PANTHER" id="PTHR46494:SF1">
    <property type="entry name" value="CORA FAMILY METAL ION TRANSPORTER (EUROFUNG)"/>
    <property type="match status" value="1"/>
</dbReference>
<dbReference type="InterPro" id="IPR045861">
    <property type="entry name" value="CorA_cytoplasmic_dom"/>
</dbReference>
<dbReference type="Proteomes" id="UP000076623">
    <property type="component" value="Chromosome"/>
</dbReference>
<evidence type="ECO:0000256" key="11">
    <source>
        <dbReference type="ARBA" id="ARBA00045497"/>
    </source>
</evidence>
<feature type="transmembrane region" description="Helical" evidence="12">
    <location>
        <begin position="263"/>
        <end position="283"/>
    </location>
</feature>
<keyword evidence="5 12" id="KW-0812">Transmembrane</keyword>
<dbReference type="GO" id="GO:0015095">
    <property type="term" value="F:magnesium ion transmembrane transporter activity"/>
    <property type="evidence" value="ECO:0007669"/>
    <property type="project" value="UniProtKB-UniRule"/>
</dbReference>
<comment type="similarity">
    <text evidence="2 12">Belongs to the CorA metal ion transporter (MIT) (TC 1.A.35) family.</text>
</comment>
<name>A0A160IJ63_9BACL</name>
<dbReference type="SUPFAM" id="SSF144083">
    <property type="entry name" value="Magnesium transport protein CorA, transmembrane region"/>
    <property type="match status" value="1"/>
</dbReference>
<keyword evidence="9 12" id="KW-0472">Membrane</keyword>
<sequence length="323" mass="37988">MKEGVIMVRTIAIIDHKVIINPPFRQINEMKPDWFWVDFDCPTSGETNLLRTFFDFHPLAVEDCVNALQRPKVEFYEGHLFYVVHALDKKTLEATEVDIFTTKNCVVTYHKTNVPEIDFVWKYLSGLETVPPELGKNELLHKLMDKLVDMYFPIMHELEERVISIESNEDDEAPKIINQIFDIRGDLLTLRKTVVPMRELLYRMLESKRVGLDAEERSYFHDIYDHLLRLTDMMTSAREMTSDIRDNYISLNSYRMNNIMKTLTVITTIFMPLTFIAGLYGMNFVNMPELQTKNGYFYVLGFMVLLGAIMSIWFKKKGWFEQD</sequence>
<evidence type="ECO:0000256" key="4">
    <source>
        <dbReference type="ARBA" id="ARBA00022475"/>
    </source>
</evidence>
<evidence type="ECO:0000256" key="1">
    <source>
        <dbReference type="ARBA" id="ARBA00004651"/>
    </source>
</evidence>
<evidence type="ECO:0000256" key="9">
    <source>
        <dbReference type="ARBA" id="ARBA00023136"/>
    </source>
</evidence>
<comment type="catalytic activity">
    <reaction evidence="10">
        <text>Mg(2+)(in) = Mg(2+)(out)</text>
        <dbReference type="Rhea" id="RHEA:29827"/>
        <dbReference type="ChEBI" id="CHEBI:18420"/>
    </reaction>
</comment>
<dbReference type="Gene3D" id="3.30.460.20">
    <property type="entry name" value="CorA soluble domain-like"/>
    <property type="match status" value="1"/>
</dbReference>
<evidence type="ECO:0000256" key="8">
    <source>
        <dbReference type="ARBA" id="ARBA00023065"/>
    </source>
</evidence>
<keyword evidence="6 12" id="KW-0460">Magnesium</keyword>
<keyword evidence="8 12" id="KW-0406">Ion transport</keyword>
<proteinExistence type="inferred from homology"/>
<evidence type="ECO:0000256" key="6">
    <source>
        <dbReference type="ARBA" id="ARBA00022842"/>
    </source>
</evidence>
<keyword evidence="7 12" id="KW-1133">Transmembrane helix</keyword>
<dbReference type="EMBL" id="CP015378">
    <property type="protein sequence ID" value="ANC76098.1"/>
    <property type="molecule type" value="Genomic_DNA"/>
</dbReference>
<comment type="function">
    <text evidence="11">Mediates influx of magnesium ions. Alternates between open and closed states. Activated by low cytoplasmic Mg(2+) levels. Inactive when cytoplasmic Mg(2+) levels are high.</text>
</comment>
<evidence type="ECO:0000313" key="14">
    <source>
        <dbReference type="Proteomes" id="UP000076623"/>
    </source>
</evidence>
<evidence type="ECO:0000256" key="12">
    <source>
        <dbReference type="RuleBase" id="RU362010"/>
    </source>
</evidence>
<dbReference type="KEGG" id="fpn:ABE65_004445"/>
<dbReference type="STRING" id="1221500.ABE65_004445"/>
<keyword evidence="4 12" id="KW-1003">Cell membrane</keyword>
<dbReference type="GO" id="GO:0005886">
    <property type="term" value="C:plasma membrane"/>
    <property type="evidence" value="ECO:0007669"/>
    <property type="project" value="UniProtKB-SubCell"/>
</dbReference>
<gene>
    <name evidence="12" type="primary">corA</name>
    <name evidence="13" type="ORF">ABE65_004445</name>
</gene>
<evidence type="ECO:0000256" key="5">
    <source>
        <dbReference type="ARBA" id="ARBA00022692"/>
    </source>
</evidence>
<evidence type="ECO:0000313" key="13">
    <source>
        <dbReference type="EMBL" id="ANC76098.1"/>
    </source>
</evidence>
<dbReference type="InterPro" id="IPR004488">
    <property type="entry name" value="Mg/Co-transport_prot_CorA"/>
</dbReference>
<evidence type="ECO:0000256" key="7">
    <source>
        <dbReference type="ARBA" id="ARBA00022989"/>
    </source>
</evidence>
<accession>A0A160IJ63</accession>
<evidence type="ECO:0000256" key="3">
    <source>
        <dbReference type="ARBA" id="ARBA00022448"/>
    </source>
</evidence>